<reference evidence="2 3" key="1">
    <citation type="submission" date="2018-07" db="EMBL/GenBank/DDBJ databases">
        <title>The draft genome of Phyllobacterium salinisoli.</title>
        <authorList>
            <person name="Liu L."/>
            <person name="Li L."/>
            <person name="Zhang X."/>
            <person name="Liang L."/>
        </authorList>
    </citation>
    <scope>NUCLEOTIDE SEQUENCE [LARGE SCALE GENOMIC DNA]</scope>
    <source>
        <strain evidence="2 3">LLAN61</strain>
    </source>
</reference>
<evidence type="ECO:0000313" key="3">
    <source>
        <dbReference type="Proteomes" id="UP000253420"/>
    </source>
</evidence>
<protein>
    <submittedName>
        <fullName evidence="2">RES domain-containing protein</fullName>
    </submittedName>
</protein>
<organism evidence="2 3">
    <name type="scientific">Phyllobacterium salinisoli</name>
    <dbReference type="NCBI Taxonomy" id="1899321"/>
    <lineage>
        <taxon>Bacteria</taxon>
        <taxon>Pseudomonadati</taxon>
        <taxon>Pseudomonadota</taxon>
        <taxon>Alphaproteobacteria</taxon>
        <taxon>Hyphomicrobiales</taxon>
        <taxon>Phyllobacteriaceae</taxon>
        <taxon>Phyllobacterium</taxon>
    </lineage>
</organism>
<dbReference type="AlphaFoldDB" id="A0A368JZN2"/>
<sequence>MIEPIRADIFQRDTVRLISTARLKGPILLALAPNQGALDDLAELERATSGRLQGQEGGLLDLDPKELVFGRPGHTFINAAFTYTRPGGNRFNDDERGAWYCALQAETALAEVSFHLTRELEAINRFENVTDYAELIADFVGQFHDLRGGKFAADPSLSADPAVAYPAGQALAKWLRTEKDSPGLIYPSVRSTGGTCLVAFHPSLVQNLRQGAIWRLEWQGGSKPEITRLP</sequence>
<dbReference type="EMBL" id="QOZG01000007">
    <property type="protein sequence ID" value="RCS22598.1"/>
    <property type="molecule type" value="Genomic_DNA"/>
</dbReference>
<evidence type="ECO:0000313" key="2">
    <source>
        <dbReference type="EMBL" id="RCS22598.1"/>
    </source>
</evidence>
<proteinExistence type="predicted"/>
<feature type="domain" description="RES" evidence="1">
    <location>
        <begin position="80"/>
        <end position="211"/>
    </location>
</feature>
<dbReference type="Proteomes" id="UP000253420">
    <property type="component" value="Unassembled WGS sequence"/>
</dbReference>
<dbReference type="RefSeq" id="WP_114441715.1">
    <property type="nucleotide sequence ID" value="NZ_QOZG01000007.1"/>
</dbReference>
<comment type="caution">
    <text evidence="2">The sequence shown here is derived from an EMBL/GenBank/DDBJ whole genome shotgun (WGS) entry which is preliminary data.</text>
</comment>
<dbReference type="Pfam" id="PF08808">
    <property type="entry name" value="RES"/>
    <property type="match status" value="1"/>
</dbReference>
<evidence type="ECO:0000259" key="1">
    <source>
        <dbReference type="SMART" id="SM00953"/>
    </source>
</evidence>
<name>A0A368JZN2_9HYPH</name>
<dbReference type="InterPro" id="IPR014914">
    <property type="entry name" value="RES_dom"/>
</dbReference>
<keyword evidence="3" id="KW-1185">Reference proteome</keyword>
<gene>
    <name evidence="2" type="ORF">DUT91_17075</name>
</gene>
<dbReference type="SMART" id="SM00953">
    <property type="entry name" value="RES"/>
    <property type="match status" value="1"/>
</dbReference>
<accession>A0A368JZN2</accession>
<dbReference type="OrthoDB" id="9795903at2"/>